<dbReference type="AlphaFoldDB" id="A0AAD1RRX2"/>
<accession>A0AAD1RRX2</accession>
<sequence>MRERDVTTRTRTRGTHYSMTAHMGCCYAHARQFAVMRLRERDVTTRMHGTHSMPAQIGCCYAHARQFAVMRMREQDVTMRCTHYRTHARTIVARSSGCDACGAYLYSCLCVFCQ</sequence>
<evidence type="ECO:0000313" key="2">
    <source>
        <dbReference type="Proteomes" id="UP001295444"/>
    </source>
</evidence>
<proteinExistence type="predicted"/>
<gene>
    <name evidence="1" type="ORF">PECUL_23A029123</name>
</gene>
<dbReference type="Proteomes" id="UP001295444">
    <property type="component" value="Chromosome 03"/>
</dbReference>
<protein>
    <submittedName>
        <fullName evidence="1">Uncharacterized protein</fullName>
    </submittedName>
</protein>
<reference evidence="1" key="1">
    <citation type="submission" date="2022-03" db="EMBL/GenBank/DDBJ databases">
        <authorList>
            <person name="Alioto T."/>
            <person name="Alioto T."/>
            <person name="Gomez Garrido J."/>
        </authorList>
    </citation>
    <scope>NUCLEOTIDE SEQUENCE</scope>
</reference>
<name>A0AAD1RRX2_PELCU</name>
<organism evidence="1 2">
    <name type="scientific">Pelobates cultripes</name>
    <name type="common">Western spadefoot toad</name>
    <dbReference type="NCBI Taxonomy" id="61616"/>
    <lineage>
        <taxon>Eukaryota</taxon>
        <taxon>Metazoa</taxon>
        <taxon>Chordata</taxon>
        <taxon>Craniata</taxon>
        <taxon>Vertebrata</taxon>
        <taxon>Euteleostomi</taxon>
        <taxon>Amphibia</taxon>
        <taxon>Batrachia</taxon>
        <taxon>Anura</taxon>
        <taxon>Pelobatoidea</taxon>
        <taxon>Pelobatidae</taxon>
        <taxon>Pelobates</taxon>
    </lineage>
</organism>
<dbReference type="EMBL" id="OW240914">
    <property type="protein sequence ID" value="CAH2276644.1"/>
    <property type="molecule type" value="Genomic_DNA"/>
</dbReference>
<keyword evidence="2" id="KW-1185">Reference proteome</keyword>
<evidence type="ECO:0000313" key="1">
    <source>
        <dbReference type="EMBL" id="CAH2276644.1"/>
    </source>
</evidence>